<accession>A0ABD1F7S1</accession>
<evidence type="ECO:0000313" key="1">
    <source>
        <dbReference type="EMBL" id="KAL1513647.1"/>
    </source>
</evidence>
<name>A0ABD1F7S1_HYPHA</name>
<dbReference type="AlphaFoldDB" id="A0ABD1F7S1"/>
<keyword evidence="2" id="KW-1185">Reference proteome</keyword>
<organism evidence="1 2">
    <name type="scientific">Hypothenemus hampei</name>
    <name type="common">Coffee berry borer</name>
    <dbReference type="NCBI Taxonomy" id="57062"/>
    <lineage>
        <taxon>Eukaryota</taxon>
        <taxon>Metazoa</taxon>
        <taxon>Ecdysozoa</taxon>
        <taxon>Arthropoda</taxon>
        <taxon>Hexapoda</taxon>
        <taxon>Insecta</taxon>
        <taxon>Pterygota</taxon>
        <taxon>Neoptera</taxon>
        <taxon>Endopterygota</taxon>
        <taxon>Coleoptera</taxon>
        <taxon>Polyphaga</taxon>
        <taxon>Cucujiformia</taxon>
        <taxon>Curculionidae</taxon>
        <taxon>Scolytinae</taxon>
        <taxon>Hypothenemus</taxon>
    </lineage>
</organism>
<evidence type="ECO:0000313" key="2">
    <source>
        <dbReference type="Proteomes" id="UP001566132"/>
    </source>
</evidence>
<comment type="caution">
    <text evidence="1">The sequence shown here is derived from an EMBL/GenBank/DDBJ whole genome shotgun (WGS) entry which is preliminary data.</text>
</comment>
<dbReference type="EMBL" id="JBDJPC010000002">
    <property type="protein sequence ID" value="KAL1513647.1"/>
    <property type="molecule type" value="Genomic_DNA"/>
</dbReference>
<dbReference type="Proteomes" id="UP001566132">
    <property type="component" value="Unassembled WGS sequence"/>
</dbReference>
<reference evidence="1 2" key="1">
    <citation type="submission" date="2024-05" db="EMBL/GenBank/DDBJ databases">
        <title>Genetic variation in Jamaican populations of the coffee berry borer (Hypothenemus hampei).</title>
        <authorList>
            <person name="Errbii M."/>
            <person name="Myrie A."/>
        </authorList>
    </citation>
    <scope>NUCLEOTIDE SEQUENCE [LARGE SCALE GENOMIC DNA]</scope>
    <source>
        <strain evidence="1">JA-Hopewell-2020-01-JO</strain>
        <tissue evidence="1">Whole body</tissue>
    </source>
</reference>
<sequence length="123" mass="14724">MLSAYKILEHNVFLKLHFLHSYLDFFSENLVTIPDEHGQILLEHCIDEEKKVCKEMEPKPISQLLLEFNRRVVLIKESLQGMLKYLHLPHHWRSISKFGDHNWNQHTNTLRLAKLIPARKKQF</sequence>
<proteinExistence type="predicted"/>
<gene>
    <name evidence="1" type="ORF">ABEB36_003035</name>
</gene>
<protein>
    <submittedName>
        <fullName evidence="1">Uncharacterized protein</fullName>
    </submittedName>
</protein>